<feature type="transmembrane region" description="Helical" evidence="1">
    <location>
        <begin position="111"/>
        <end position="132"/>
    </location>
</feature>
<keyword evidence="3" id="KW-1185">Reference proteome</keyword>
<evidence type="ECO:0000313" key="3">
    <source>
        <dbReference type="Proteomes" id="UP000427071"/>
    </source>
</evidence>
<dbReference type="PANTHER" id="PTHR37814:SF1">
    <property type="entry name" value="MEMBRANE PROTEIN"/>
    <property type="match status" value="1"/>
</dbReference>
<dbReference type="RefSeq" id="WP_156193264.1">
    <property type="nucleotide sequence ID" value="NZ_CP046452.1"/>
</dbReference>
<proteinExistence type="predicted"/>
<protein>
    <recommendedName>
        <fullName evidence="4">Membrane protein YkvI</fullName>
    </recommendedName>
</protein>
<keyword evidence="1" id="KW-1133">Transmembrane helix</keyword>
<evidence type="ECO:0008006" key="4">
    <source>
        <dbReference type="Google" id="ProtNLM"/>
    </source>
</evidence>
<dbReference type="Proteomes" id="UP000427071">
    <property type="component" value="Chromosome"/>
</dbReference>
<feature type="transmembrane region" description="Helical" evidence="1">
    <location>
        <begin position="262"/>
        <end position="284"/>
    </location>
</feature>
<feature type="transmembrane region" description="Helical" evidence="1">
    <location>
        <begin position="218"/>
        <end position="242"/>
    </location>
</feature>
<dbReference type="InterPro" id="IPR038728">
    <property type="entry name" value="YkvI-like"/>
</dbReference>
<keyword evidence="1" id="KW-0812">Transmembrane</keyword>
<feature type="transmembrane region" description="Helical" evidence="1">
    <location>
        <begin position="83"/>
        <end position="105"/>
    </location>
</feature>
<name>A0A6B8VTJ5_9CORY</name>
<dbReference type="KEGG" id="ckw:CKALI_10380"/>
<reference evidence="3" key="1">
    <citation type="submission" date="2019-11" db="EMBL/GenBank/DDBJ databases">
        <title>Complete genome sequence of Corynebacterium kalinowskii 1959, a novel Corynebacterium species isolated from soil of a small paddock in Vilsendorf, Germany.</title>
        <authorList>
            <person name="Schaffert L."/>
            <person name="Ruwe M."/>
            <person name="Milse J."/>
            <person name="Hanuschka K."/>
            <person name="Ortseifen V."/>
            <person name="Droste J."/>
            <person name="Brandt D."/>
            <person name="Schlueter L."/>
            <person name="Kutter Y."/>
            <person name="Vinke S."/>
            <person name="Viehoefer P."/>
            <person name="Jacob L."/>
            <person name="Luebke N.-C."/>
            <person name="Schulte-Berndt E."/>
            <person name="Hain C."/>
            <person name="Linder M."/>
            <person name="Schmidt P."/>
            <person name="Wollenschlaeger L."/>
            <person name="Luttermann T."/>
            <person name="Thieme E."/>
            <person name="Hassa J."/>
            <person name="Haak M."/>
            <person name="Wittchen M."/>
            <person name="Mentz A."/>
            <person name="Persicke M."/>
            <person name="Busche T."/>
            <person name="Ruckert C."/>
        </authorList>
    </citation>
    <scope>NUCLEOTIDE SEQUENCE [LARGE SCALE GENOMIC DNA]</scope>
    <source>
        <strain evidence="3">1959</strain>
    </source>
</reference>
<dbReference type="PANTHER" id="PTHR37814">
    <property type="entry name" value="CONSERVED MEMBRANE PROTEIN"/>
    <property type="match status" value="1"/>
</dbReference>
<dbReference type="EMBL" id="CP046452">
    <property type="protein sequence ID" value="QGU02927.1"/>
    <property type="molecule type" value="Genomic_DNA"/>
</dbReference>
<organism evidence="2 3">
    <name type="scientific">Corynebacterium kalinowskii</name>
    <dbReference type="NCBI Taxonomy" id="2675216"/>
    <lineage>
        <taxon>Bacteria</taxon>
        <taxon>Bacillati</taxon>
        <taxon>Actinomycetota</taxon>
        <taxon>Actinomycetes</taxon>
        <taxon>Mycobacteriales</taxon>
        <taxon>Corynebacteriaceae</taxon>
        <taxon>Corynebacterium</taxon>
    </lineage>
</organism>
<feature type="transmembrane region" description="Helical" evidence="1">
    <location>
        <begin position="296"/>
        <end position="317"/>
    </location>
</feature>
<dbReference type="AlphaFoldDB" id="A0A6B8VTJ5"/>
<accession>A0A6B8VTJ5</accession>
<gene>
    <name evidence="2" type="ORF">CKALI_10380</name>
</gene>
<feature type="transmembrane region" description="Helical" evidence="1">
    <location>
        <begin position="34"/>
        <end position="57"/>
    </location>
</feature>
<feature type="transmembrane region" description="Helical" evidence="1">
    <location>
        <begin position="184"/>
        <end position="206"/>
    </location>
</feature>
<keyword evidence="1" id="KW-0472">Membrane</keyword>
<feature type="transmembrane region" description="Helical" evidence="1">
    <location>
        <begin position="139"/>
        <end position="164"/>
    </location>
</feature>
<sequence>MLKKSINIAMAFVGVVVGAGFASGQEALQFFVAFGPWGILGAALTGITFGITGMIVLRFGSYFLANEHTAVFNKVSHPIVARVIDYGIMATLFAVGFVMFAGAGANLEQQFGLPTWIGALIMLVLVIATGFLDIDKVSTVIGAATPVIAVFLIMAMVIAVRQAPSDLGNLQPYAEQVQTGLPNWWISSLNYLGFNVIVAASMSIVIGGSHHDTRAAGWGGLIGGILFGFLLVGLVVSLWVALPVVGEQDMPTLALVNEANPVLGNLMAVVIFMMIYNTAIGMFYSMSRRMTVDKPARFRTVYVAMCLVGFVLSFVGFKALVSVLYPLLGYVGLILIVALLSAYARGRSRITAEIERRETIRELLVRKLHPRAVFTKRHERKLRAEVAASPASDTQLEESIASEVTQELIDDGHLELEQIEPADQIPRDLVGKG</sequence>
<evidence type="ECO:0000313" key="2">
    <source>
        <dbReference type="EMBL" id="QGU02927.1"/>
    </source>
</evidence>
<feature type="transmembrane region" description="Helical" evidence="1">
    <location>
        <begin position="323"/>
        <end position="344"/>
    </location>
</feature>
<evidence type="ECO:0000256" key="1">
    <source>
        <dbReference type="SAM" id="Phobius"/>
    </source>
</evidence>